<dbReference type="EMBL" id="JBCEVZ010000010">
    <property type="protein sequence ID" value="MEL5993815.1"/>
    <property type="molecule type" value="Genomic_DNA"/>
</dbReference>
<name>A0ABU9LUU8_9BACT</name>
<dbReference type="RefSeq" id="WP_342296680.1">
    <property type="nucleotide sequence ID" value="NZ_JBCEVZ010000010.1"/>
</dbReference>
<sequence length="54" mass="5635">MQVSADHLQLVFVASTVSAAWGVGWVATTVPAPRVGQISIPPTPVRVRLTVVPA</sequence>
<evidence type="ECO:0000313" key="2">
    <source>
        <dbReference type="Proteomes" id="UP001479606"/>
    </source>
</evidence>
<dbReference type="Proteomes" id="UP001479606">
    <property type="component" value="Unassembled WGS sequence"/>
</dbReference>
<comment type="caution">
    <text evidence="1">The sequence shown here is derived from an EMBL/GenBank/DDBJ whole genome shotgun (WGS) entry which is preliminary data.</text>
</comment>
<evidence type="ECO:0000313" key="1">
    <source>
        <dbReference type="EMBL" id="MEL5993815.1"/>
    </source>
</evidence>
<keyword evidence="2" id="KW-1185">Reference proteome</keyword>
<gene>
    <name evidence="1" type="ORF">AAFH49_06315</name>
</gene>
<protein>
    <submittedName>
        <fullName evidence="1">Uncharacterized protein</fullName>
    </submittedName>
</protein>
<organism evidence="1 2">
    <name type="scientific">Hymenobacter segetis</name>
    <dbReference type="NCBI Taxonomy" id="2025509"/>
    <lineage>
        <taxon>Bacteria</taxon>
        <taxon>Pseudomonadati</taxon>
        <taxon>Bacteroidota</taxon>
        <taxon>Cytophagia</taxon>
        <taxon>Cytophagales</taxon>
        <taxon>Hymenobacteraceae</taxon>
        <taxon>Hymenobacter</taxon>
    </lineage>
</organism>
<reference evidence="1 2" key="1">
    <citation type="journal article" date="2018" name="Arch. Microbiol.">
        <title>Hymenobacter segetis sp. nov., isolated from soil.</title>
        <authorList>
            <person name="Ten L.N."/>
            <person name="Lim S.J."/>
            <person name="Kim B.O."/>
            <person name="Kang I.K."/>
            <person name="Jung H.Y."/>
        </authorList>
    </citation>
    <scope>NUCLEOTIDE SEQUENCE [LARGE SCALE GENOMIC DNA]</scope>
    <source>
        <strain evidence="1 2">S7-3-11</strain>
    </source>
</reference>
<proteinExistence type="predicted"/>
<accession>A0ABU9LUU8</accession>